<dbReference type="OrthoDB" id="284619at2759"/>
<dbReference type="EMBL" id="GG662523">
    <property type="protein sequence ID" value="EAS02798.1"/>
    <property type="molecule type" value="Genomic_DNA"/>
</dbReference>
<dbReference type="GO" id="GO:0009967">
    <property type="term" value="P:positive regulation of signal transduction"/>
    <property type="evidence" value="ECO:0007669"/>
    <property type="project" value="UniProtKB-ARBA"/>
</dbReference>
<dbReference type="InterPro" id="IPR012677">
    <property type="entry name" value="Nucleotide-bd_a/b_plait_sf"/>
</dbReference>
<dbReference type="OMA" id="NCQIKCK"/>
<name>I7MLP2_TETTS</name>
<dbReference type="InterPro" id="IPR035979">
    <property type="entry name" value="RBD_domain_sf"/>
</dbReference>
<keyword evidence="1" id="KW-0677">Repeat</keyword>
<proteinExistence type="predicted"/>
<dbReference type="GO" id="GO:0003729">
    <property type="term" value="F:mRNA binding"/>
    <property type="evidence" value="ECO:0007669"/>
    <property type="project" value="UniProtKB-ARBA"/>
</dbReference>
<keyword evidence="2 3" id="KW-0694">RNA-binding</keyword>
<accession>I7MLP2</accession>
<dbReference type="Gene3D" id="3.30.70.330">
    <property type="match status" value="3"/>
</dbReference>
<dbReference type="GO" id="GO:0010629">
    <property type="term" value="P:negative regulation of gene expression"/>
    <property type="evidence" value="ECO:0007669"/>
    <property type="project" value="UniProtKB-ARBA"/>
</dbReference>
<dbReference type="RefSeq" id="XP_001023043.1">
    <property type="nucleotide sequence ID" value="XM_001023043.1"/>
</dbReference>
<dbReference type="SUPFAM" id="SSF54928">
    <property type="entry name" value="RNA-binding domain, RBD"/>
    <property type="match status" value="3"/>
</dbReference>
<evidence type="ECO:0000259" key="4">
    <source>
        <dbReference type="PROSITE" id="PS50102"/>
    </source>
</evidence>
<evidence type="ECO:0000313" key="6">
    <source>
        <dbReference type="Proteomes" id="UP000009168"/>
    </source>
</evidence>
<dbReference type="STRING" id="312017.I7MLP2"/>
<dbReference type="PROSITE" id="PS50102">
    <property type="entry name" value="RRM"/>
    <property type="match status" value="3"/>
</dbReference>
<reference evidence="6" key="1">
    <citation type="journal article" date="2006" name="PLoS Biol.">
        <title>Macronuclear genome sequence of the ciliate Tetrahymena thermophila, a model eukaryote.</title>
        <authorList>
            <person name="Eisen J.A."/>
            <person name="Coyne R.S."/>
            <person name="Wu M."/>
            <person name="Wu D."/>
            <person name="Thiagarajan M."/>
            <person name="Wortman J.R."/>
            <person name="Badger J.H."/>
            <person name="Ren Q."/>
            <person name="Amedeo P."/>
            <person name="Jones K.M."/>
            <person name="Tallon L.J."/>
            <person name="Delcher A.L."/>
            <person name="Salzberg S.L."/>
            <person name="Silva J.C."/>
            <person name="Haas B.J."/>
            <person name="Majoros W.H."/>
            <person name="Farzad M."/>
            <person name="Carlton J.M."/>
            <person name="Smith R.K. Jr."/>
            <person name="Garg J."/>
            <person name="Pearlman R.E."/>
            <person name="Karrer K.M."/>
            <person name="Sun L."/>
            <person name="Manning G."/>
            <person name="Elde N.C."/>
            <person name="Turkewitz A.P."/>
            <person name="Asai D.J."/>
            <person name="Wilkes D.E."/>
            <person name="Wang Y."/>
            <person name="Cai H."/>
            <person name="Collins K."/>
            <person name="Stewart B.A."/>
            <person name="Lee S.R."/>
            <person name="Wilamowska K."/>
            <person name="Weinberg Z."/>
            <person name="Ruzzo W.L."/>
            <person name="Wloga D."/>
            <person name="Gaertig J."/>
            <person name="Frankel J."/>
            <person name="Tsao C.-C."/>
            <person name="Gorovsky M.A."/>
            <person name="Keeling P.J."/>
            <person name="Waller R.F."/>
            <person name="Patron N.J."/>
            <person name="Cherry J.M."/>
            <person name="Stover N.A."/>
            <person name="Krieger C.J."/>
            <person name="del Toro C."/>
            <person name="Ryder H.F."/>
            <person name="Williamson S.C."/>
            <person name="Barbeau R.A."/>
            <person name="Hamilton E.P."/>
            <person name="Orias E."/>
        </authorList>
    </citation>
    <scope>NUCLEOTIDE SEQUENCE [LARGE SCALE GENOMIC DNA]</scope>
    <source>
        <strain evidence="6">SB210</strain>
    </source>
</reference>
<dbReference type="FunFam" id="3.30.70.330:FF:000383">
    <property type="entry name" value="Sex lethal, isoform D"/>
    <property type="match status" value="1"/>
</dbReference>
<feature type="domain" description="RRM" evidence="4">
    <location>
        <begin position="95"/>
        <end position="174"/>
    </location>
</feature>
<dbReference type="GO" id="GO:0005737">
    <property type="term" value="C:cytoplasm"/>
    <property type="evidence" value="ECO:0007669"/>
    <property type="project" value="UniProtKB-ARBA"/>
</dbReference>
<sequence>MNINCQQQEESSFEIDYRFQNDLISFENLISNFNQSKQTKDNIEVDFDSLQEQTNQLMLLLQKSANNNKSIQNKQNDELTNFVIDIQMVFNSIPIKLFIGQVPKDWQESDLKIFFEKHTSITQIEVIRDQKFRHQGCAFATFSSMSEAEKVIEFYKNKHFPNSKQEIIMKWASGEEERLGVSENSSHKLIIKNLPALISDASISNIFDNFGRIQQLKVIRDKKTSECKGHAFIKYYEKESAHLAVQNLNKQNIYLIQNKKLKVSFIEKSYQKKQKQILKYMKQNTNQITQNGPLPSTIPFEKYYYEYFNQGESNPIFYHPFTDTSSTETPPYSSLIWHEDGSCTITPKLFPCHIDFTMQNKRKDGIKKYTNQKYVVQGPSHSNIFVFHLPKQYNEKNLFELFSGYGNIISITICRKQNGESRGYGFVSFNQPYEAAHAIKELNGLNLMGKRIKVELKQTHIEKVNSNQKTLNYE</sequence>
<evidence type="ECO:0000256" key="2">
    <source>
        <dbReference type="ARBA" id="ARBA00022884"/>
    </source>
</evidence>
<dbReference type="GeneID" id="7836830"/>
<dbReference type="PANTHER" id="PTHR48025:SF1">
    <property type="entry name" value="RRM DOMAIN-CONTAINING PROTEIN"/>
    <property type="match status" value="1"/>
</dbReference>
<feature type="domain" description="RRM" evidence="4">
    <location>
        <begin position="187"/>
        <end position="268"/>
    </location>
</feature>
<dbReference type="InParanoid" id="I7MLP2"/>
<organism evidence="5 6">
    <name type="scientific">Tetrahymena thermophila (strain SB210)</name>
    <dbReference type="NCBI Taxonomy" id="312017"/>
    <lineage>
        <taxon>Eukaryota</taxon>
        <taxon>Sar</taxon>
        <taxon>Alveolata</taxon>
        <taxon>Ciliophora</taxon>
        <taxon>Intramacronucleata</taxon>
        <taxon>Oligohymenophorea</taxon>
        <taxon>Hymenostomatida</taxon>
        <taxon>Tetrahymenina</taxon>
        <taxon>Tetrahymenidae</taxon>
        <taxon>Tetrahymena</taxon>
    </lineage>
</organism>
<dbReference type="KEGG" id="tet:TTHERM_00348880"/>
<dbReference type="CDD" id="cd00590">
    <property type="entry name" value="RRM_SF"/>
    <property type="match status" value="1"/>
</dbReference>
<dbReference type="HOGENOM" id="CLU_576841_0_0_1"/>
<evidence type="ECO:0000256" key="3">
    <source>
        <dbReference type="PROSITE-ProRule" id="PRU00176"/>
    </source>
</evidence>
<gene>
    <name evidence="5" type="ORF">TTHERM_00348880</name>
</gene>
<dbReference type="PANTHER" id="PTHR48025">
    <property type="entry name" value="OS02G0815200 PROTEIN"/>
    <property type="match status" value="1"/>
</dbReference>
<dbReference type="eggNOG" id="KOG0144">
    <property type="taxonomic scope" value="Eukaryota"/>
</dbReference>
<evidence type="ECO:0000313" key="5">
    <source>
        <dbReference type="EMBL" id="EAS02798.1"/>
    </source>
</evidence>
<dbReference type="AlphaFoldDB" id="I7MLP2"/>
<dbReference type="Pfam" id="PF00076">
    <property type="entry name" value="RRM_1"/>
    <property type="match status" value="3"/>
</dbReference>
<feature type="domain" description="RRM" evidence="4">
    <location>
        <begin position="382"/>
        <end position="459"/>
    </location>
</feature>
<dbReference type="InterPro" id="IPR000504">
    <property type="entry name" value="RRM_dom"/>
</dbReference>
<protein>
    <submittedName>
        <fullName evidence="5">RNA recognition motif protein</fullName>
    </submittedName>
</protein>
<evidence type="ECO:0000256" key="1">
    <source>
        <dbReference type="ARBA" id="ARBA00022737"/>
    </source>
</evidence>
<dbReference type="SMART" id="SM00360">
    <property type="entry name" value="RRM"/>
    <property type="match status" value="3"/>
</dbReference>
<keyword evidence="6" id="KW-1185">Reference proteome</keyword>
<dbReference type="InterPro" id="IPR050502">
    <property type="entry name" value="Euk_RNA-bind_prot"/>
</dbReference>
<dbReference type="Proteomes" id="UP000009168">
    <property type="component" value="Unassembled WGS sequence"/>
</dbReference>